<evidence type="ECO:0000313" key="3">
    <source>
        <dbReference type="EMBL" id="AFZ51753.1"/>
    </source>
</evidence>
<dbReference type="PIRSF" id="PIRSF003113">
    <property type="entry name" value="BolA"/>
    <property type="match status" value="1"/>
</dbReference>
<dbReference type="OrthoDB" id="9796738at2"/>
<dbReference type="PANTHER" id="PTHR46229:SF2">
    <property type="entry name" value="BOLA-LIKE PROTEIN 1"/>
    <property type="match status" value="1"/>
</dbReference>
<name>K9Z070_DACS8</name>
<dbReference type="InterPro" id="IPR036065">
    <property type="entry name" value="BolA-like_sf"/>
</dbReference>
<dbReference type="KEGG" id="dsl:Dacsa_3234"/>
<dbReference type="Pfam" id="PF01722">
    <property type="entry name" value="BolA"/>
    <property type="match status" value="1"/>
</dbReference>
<gene>
    <name evidence="3" type="ORF">Dacsa_3234</name>
</gene>
<organism evidence="3 4">
    <name type="scientific">Dactylococcopsis salina (strain PCC 8305)</name>
    <name type="common">Myxobactron salinum</name>
    <dbReference type="NCBI Taxonomy" id="13035"/>
    <lineage>
        <taxon>Bacteria</taxon>
        <taxon>Bacillati</taxon>
        <taxon>Cyanobacteriota</taxon>
        <taxon>Cyanophyceae</taxon>
        <taxon>Nodosilineales</taxon>
        <taxon>Cymatolegaceae</taxon>
        <taxon>Dactylococcopsis</taxon>
    </lineage>
</organism>
<accession>K9Z070</accession>
<dbReference type="STRING" id="13035.Dacsa_3234"/>
<dbReference type="Proteomes" id="UP000010482">
    <property type="component" value="Chromosome"/>
</dbReference>
<dbReference type="HOGENOM" id="CLU_109462_4_2_3"/>
<dbReference type="SUPFAM" id="SSF82657">
    <property type="entry name" value="BolA-like"/>
    <property type="match status" value="1"/>
</dbReference>
<dbReference type="InterPro" id="IPR050961">
    <property type="entry name" value="BolA/IbaG_stress_morph_reg"/>
</dbReference>
<dbReference type="PATRIC" id="fig|13035.3.peg.3662"/>
<keyword evidence="4" id="KW-1185">Reference proteome</keyword>
<dbReference type="eggNOG" id="COG0271">
    <property type="taxonomic scope" value="Bacteria"/>
</dbReference>
<evidence type="ECO:0000313" key="4">
    <source>
        <dbReference type="Proteomes" id="UP000010482"/>
    </source>
</evidence>
<dbReference type="Gene3D" id="3.30.300.90">
    <property type="entry name" value="BolA-like"/>
    <property type="match status" value="1"/>
</dbReference>
<evidence type="ECO:0000256" key="1">
    <source>
        <dbReference type="ARBA" id="ARBA00005578"/>
    </source>
</evidence>
<evidence type="ECO:0000256" key="2">
    <source>
        <dbReference type="RuleBase" id="RU003860"/>
    </source>
</evidence>
<proteinExistence type="inferred from homology"/>
<dbReference type="AlphaFoldDB" id="K9Z070"/>
<dbReference type="RefSeq" id="WP_015230730.1">
    <property type="nucleotide sequence ID" value="NC_019780.1"/>
</dbReference>
<protein>
    <submittedName>
        <fullName evidence="3">Transcriptional regulator, BolA superfamily</fullName>
    </submittedName>
</protein>
<dbReference type="EMBL" id="CP003944">
    <property type="protein sequence ID" value="AFZ51753.1"/>
    <property type="molecule type" value="Genomic_DNA"/>
</dbReference>
<dbReference type="InterPro" id="IPR002634">
    <property type="entry name" value="BolA"/>
</dbReference>
<dbReference type="PANTHER" id="PTHR46229">
    <property type="entry name" value="BOLA TRANSCRIPTION REGULATOR"/>
    <property type="match status" value="1"/>
</dbReference>
<reference evidence="3" key="1">
    <citation type="submission" date="2012-04" db="EMBL/GenBank/DDBJ databases">
        <title>Finished genome of Dactylococcopsis salina PCC 8305.</title>
        <authorList>
            <consortium name="US DOE Joint Genome Institute"/>
            <person name="Gugger M."/>
            <person name="Coursin T."/>
            <person name="Rippka R."/>
            <person name="Tandeau De Marsac N."/>
            <person name="Huntemann M."/>
            <person name="Wei C.-L."/>
            <person name="Han J."/>
            <person name="Detter J.C."/>
            <person name="Han C."/>
            <person name="Tapia R."/>
            <person name="Daligault H."/>
            <person name="Chen A."/>
            <person name="Krypides N."/>
            <person name="Mavromatis K."/>
            <person name="Markowitz V."/>
            <person name="Szeto E."/>
            <person name="Ivanova N."/>
            <person name="Ovchinnikova G."/>
            <person name="Pagani I."/>
            <person name="Pati A."/>
            <person name="Goodwin L."/>
            <person name="Peters L."/>
            <person name="Pitluck S."/>
            <person name="Woyke T."/>
            <person name="Kerfeld C."/>
        </authorList>
    </citation>
    <scope>NUCLEOTIDE SEQUENCE [LARGE SCALE GENOMIC DNA]</scope>
    <source>
        <strain evidence="3">PCC 8305</strain>
    </source>
</reference>
<comment type="similarity">
    <text evidence="1 2">Belongs to the BolA/IbaG family.</text>
</comment>
<sequence>MISLEQVETMIKSQLPDAQVKVQDLTGGGDHLEAIVISSEFEGKTRVKQHQMVYGALQEAMASEAIHALALKTYTPASWEQASQTV</sequence>